<dbReference type="PANTHER" id="PTHR43162">
    <property type="match status" value="1"/>
</dbReference>
<keyword evidence="3" id="KW-1185">Reference proteome</keyword>
<dbReference type="SUPFAM" id="SSF51735">
    <property type="entry name" value="NAD(P)-binding Rossmann-fold domains"/>
    <property type="match status" value="1"/>
</dbReference>
<proteinExistence type="predicted"/>
<evidence type="ECO:0000313" key="2">
    <source>
        <dbReference type="EMBL" id="ORY99731.1"/>
    </source>
</evidence>
<feature type="domain" description="NmrA-like" evidence="1">
    <location>
        <begin position="3"/>
        <end position="264"/>
    </location>
</feature>
<dbReference type="InterPro" id="IPR051604">
    <property type="entry name" value="Ergot_Alk_Oxidoreductase"/>
</dbReference>
<dbReference type="Pfam" id="PF05368">
    <property type="entry name" value="NmrA"/>
    <property type="match status" value="1"/>
</dbReference>
<reference evidence="2 3" key="1">
    <citation type="submission" date="2016-07" db="EMBL/GenBank/DDBJ databases">
        <title>Pervasive Adenine N6-methylation of Active Genes in Fungi.</title>
        <authorList>
            <consortium name="DOE Joint Genome Institute"/>
            <person name="Mondo S.J."/>
            <person name="Dannebaum R.O."/>
            <person name="Kuo R.C."/>
            <person name="Labutti K."/>
            <person name="Haridas S."/>
            <person name="Kuo A."/>
            <person name="Salamov A."/>
            <person name="Ahrendt S.R."/>
            <person name="Lipzen A."/>
            <person name="Sullivan W."/>
            <person name="Andreopoulos W.B."/>
            <person name="Clum A."/>
            <person name="Lindquist E."/>
            <person name="Daum C."/>
            <person name="Ramamoorthy G.K."/>
            <person name="Gryganskyi A."/>
            <person name="Culley D."/>
            <person name="Magnuson J.K."/>
            <person name="James T.Y."/>
            <person name="O'Malley M.A."/>
            <person name="Stajich J.E."/>
            <person name="Spatafora J.W."/>
            <person name="Visel A."/>
            <person name="Grigoriev I.V."/>
        </authorList>
    </citation>
    <scope>NUCLEOTIDE SEQUENCE [LARGE SCALE GENOMIC DNA]</scope>
    <source>
        <strain evidence="2 3">NRRL 1336</strain>
    </source>
</reference>
<dbReference type="STRING" id="90262.A0A1X2HKP4"/>
<organism evidence="2 3">
    <name type="scientific">Absidia repens</name>
    <dbReference type="NCBI Taxonomy" id="90262"/>
    <lineage>
        <taxon>Eukaryota</taxon>
        <taxon>Fungi</taxon>
        <taxon>Fungi incertae sedis</taxon>
        <taxon>Mucoromycota</taxon>
        <taxon>Mucoromycotina</taxon>
        <taxon>Mucoromycetes</taxon>
        <taxon>Mucorales</taxon>
        <taxon>Cunninghamellaceae</taxon>
        <taxon>Absidia</taxon>
    </lineage>
</organism>
<comment type="caution">
    <text evidence="2">The sequence shown here is derived from an EMBL/GenBank/DDBJ whole genome shotgun (WGS) entry which is preliminary data.</text>
</comment>
<protein>
    <recommendedName>
        <fullName evidence="1">NmrA-like domain-containing protein</fullName>
    </recommendedName>
</protein>
<dbReference type="InterPro" id="IPR008030">
    <property type="entry name" value="NmrA-like"/>
</dbReference>
<dbReference type="InterPro" id="IPR036291">
    <property type="entry name" value="NAD(P)-bd_dom_sf"/>
</dbReference>
<dbReference type="Gene3D" id="3.90.25.10">
    <property type="entry name" value="UDP-galactose 4-epimerase, domain 1"/>
    <property type="match status" value="1"/>
</dbReference>
<dbReference type="AlphaFoldDB" id="A0A1X2HKP4"/>
<dbReference type="Gene3D" id="3.40.50.720">
    <property type="entry name" value="NAD(P)-binding Rossmann-like Domain"/>
    <property type="match status" value="1"/>
</dbReference>
<dbReference type="Proteomes" id="UP000193560">
    <property type="component" value="Unassembled WGS sequence"/>
</dbReference>
<evidence type="ECO:0000259" key="1">
    <source>
        <dbReference type="Pfam" id="PF05368"/>
    </source>
</evidence>
<accession>A0A1X2HKP4</accession>
<gene>
    <name evidence="2" type="ORF">BCR42DRAFT_339222</name>
</gene>
<dbReference type="PANTHER" id="PTHR43162:SF1">
    <property type="entry name" value="PRESTALK A DIFFERENTIATION PROTEIN A"/>
    <property type="match status" value="1"/>
</dbReference>
<name>A0A1X2HKP4_9FUNG</name>
<dbReference type="EMBL" id="MCGE01000059">
    <property type="protein sequence ID" value="ORY99731.1"/>
    <property type="molecule type" value="Genomic_DNA"/>
</dbReference>
<evidence type="ECO:0000313" key="3">
    <source>
        <dbReference type="Proteomes" id="UP000193560"/>
    </source>
</evidence>
<dbReference type="OrthoDB" id="10254221at2759"/>
<sequence length="298" mass="33186">MTEQHVFVIGATGNVGSAAVNILLENGVRVTAYVRNPSKANNLFPAHQHLLTLVQGDYNDLTPFDQAMHGGQYTRLLLLVQADQSDVNMAQLKSQLAATAYASGVEQVVDISSYCAGERWRCNFSAEDHWQSEKALLELPGRKRLVCLRPGRFMSNIVNFDSHSIKHKHQYPGASDPEETLAWVSPRDIGTVAARVLQDPIDKHGDSVYEMISQVMTPTSTAAVLSKVLGRSISYVQYDSVARYDMLTQYAHLPHRIAYALVEFNENGIQQSRGLPILLGRDPETLEQYLSAHKHQLE</sequence>